<evidence type="ECO:0000256" key="3">
    <source>
        <dbReference type="ARBA" id="ARBA00022795"/>
    </source>
</evidence>
<comment type="caution">
    <text evidence="8">The sequence shown here is derived from an EMBL/GenBank/DDBJ whole genome shotgun (WGS) entry which is preliminary data.</text>
</comment>
<comment type="similarity">
    <text evidence="6">Belongs to the bacillales FliT family.</text>
</comment>
<accession>A0ABU0D8T8</accession>
<dbReference type="RefSeq" id="WP_244681235.1">
    <property type="nucleotide sequence ID" value="NZ_JALIRM010000004.1"/>
</dbReference>
<evidence type="ECO:0000313" key="9">
    <source>
        <dbReference type="Proteomes" id="UP001232343"/>
    </source>
</evidence>
<keyword evidence="4" id="KW-0143">Chaperone</keyword>
<evidence type="ECO:0000256" key="6">
    <source>
        <dbReference type="ARBA" id="ARBA00093785"/>
    </source>
</evidence>
<protein>
    <recommendedName>
        <fullName evidence="7">Flagellar protein FliT</fullName>
    </recommendedName>
</protein>
<keyword evidence="8" id="KW-0966">Cell projection</keyword>
<keyword evidence="2" id="KW-0963">Cytoplasm</keyword>
<dbReference type="EMBL" id="JAUSUO010000011">
    <property type="protein sequence ID" value="MDQ0344787.1"/>
    <property type="molecule type" value="Genomic_DNA"/>
</dbReference>
<evidence type="ECO:0000256" key="2">
    <source>
        <dbReference type="ARBA" id="ARBA00022490"/>
    </source>
</evidence>
<evidence type="ECO:0000256" key="1">
    <source>
        <dbReference type="ARBA" id="ARBA00004514"/>
    </source>
</evidence>
<keyword evidence="3" id="KW-1005">Bacterial flagellum biogenesis</keyword>
<keyword evidence="8" id="KW-0969">Cilium</keyword>
<sequence>MNAVEKCVEITENIITISKSNPTNRDEVIEKIEQLLDQRAEWLSKIKKPVSFEEKLAGNKLLLLDKEMTNYLKKVQLDIQKDINGLEQRKISAERYANPYSATEQLDGMFYDKRK</sequence>
<name>A0ABU0D8T8_9BACI</name>
<proteinExistence type="inferred from homology"/>
<evidence type="ECO:0000256" key="5">
    <source>
        <dbReference type="ARBA" id="ARBA00093765"/>
    </source>
</evidence>
<dbReference type="Proteomes" id="UP001232343">
    <property type="component" value="Unassembled WGS sequence"/>
</dbReference>
<organism evidence="8 9">
    <name type="scientific">Lederbergia wuyishanensis</name>
    <dbReference type="NCBI Taxonomy" id="1347903"/>
    <lineage>
        <taxon>Bacteria</taxon>
        <taxon>Bacillati</taxon>
        <taxon>Bacillota</taxon>
        <taxon>Bacilli</taxon>
        <taxon>Bacillales</taxon>
        <taxon>Bacillaceae</taxon>
        <taxon>Lederbergia</taxon>
    </lineage>
</organism>
<comment type="subcellular location">
    <subcellularLocation>
        <location evidence="1">Cytoplasm</location>
        <location evidence="1">Cytosol</location>
    </subcellularLocation>
</comment>
<evidence type="ECO:0000313" key="8">
    <source>
        <dbReference type="EMBL" id="MDQ0344787.1"/>
    </source>
</evidence>
<keyword evidence="8" id="KW-0282">Flagellum</keyword>
<gene>
    <name evidence="8" type="ORF">J2S14_003631</name>
</gene>
<reference evidence="8 9" key="1">
    <citation type="submission" date="2023-07" db="EMBL/GenBank/DDBJ databases">
        <title>Genomic Encyclopedia of Type Strains, Phase IV (KMG-IV): sequencing the most valuable type-strain genomes for metagenomic binning, comparative biology and taxonomic classification.</title>
        <authorList>
            <person name="Goeker M."/>
        </authorList>
    </citation>
    <scope>NUCLEOTIDE SEQUENCE [LARGE SCALE GENOMIC DNA]</scope>
    <source>
        <strain evidence="8 9">DSM 27848</strain>
    </source>
</reference>
<keyword evidence="9" id="KW-1185">Reference proteome</keyword>
<dbReference type="Pfam" id="PF05400">
    <property type="entry name" value="FliT"/>
    <property type="match status" value="1"/>
</dbReference>
<evidence type="ECO:0000256" key="7">
    <source>
        <dbReference type="ARBA" id="ARBA00093797"/>
    </source>
</evidence>
<comment type="function">
    <text evidence="5">May act as an export chaperone for the filament capping protein FliD.</text>
</comment>
<dbReference type="InterPro" id="IPR008622">
    <property type="entry name" value="FliT"/>
</dbReference>
<evidence type="ECO:0000256" key="4">
    <source>
        <dbReference type="ARBA" id="ARBA00023186"/>
    </source>
</evidence>